<dbReference type="PANTHER" id="PTHR19282:SF456">
    <property type="entry name" value="CD63 MOLECULE"/>
    <property type="match status" value="1"/>
</dbReference>
<comment type="similarity">
    <text evidence="2 7">Belongs to the tetraspanin (TM4SF) family.</text>
</comment>
<dbReference type="InterPro" id="IPR008952">
    <property type="entry name" value="Tetraspanin_EC2_sf"/>
</dbReference>
<dbReference type="PIRSF" id="PIRSF002419">
    <property type="entry name" value="Tetraspanin"/>
    <property type="match status" value="1"/>
</dbReference>
<evidence type="ECO:0000256" key="2">
    <source>
        <dbReference type="ARBA" id="ARBA00006840"/>
    </source>
</evidence>
<dbReference type="InterPro" id="IPR018503">
    <property type="entry name" value="Tetraspanin_CS"/>
</dbReference>
<dbReference type="STRING" id="109280.ENSHCOP00000006788"/>
<dbReference type="Pfam" id="PF00335">
    <property type="entry name" value="Tetraspanin"/>
    <property type="match status" value="1"/>
</dbReference>
<dbReference type="OrthoDB" id="10033535at2759"/>
<keyword evidence="6" id="KW-1015">Disulfide bond</keyword>
<dbReference type="CTD" id="967"/>
<dbReference type="InterPro" id="IPR018499">
    <property type="entry name" value="Tetraspanin/Peripherin"/>
</dbReference>
<dbReference type="OMA" id="RSWDIMQ"/>
<dbReference type="AlphaFoldDB" id="A0A3Q2XPV4"/>
<dbReference type="SUPFAM" id="SSF48652">
    <property type="entry name" value="Tetraspanin"/>
    <property type="match status" value="1"/>
</dbReference>
<feature type="transmembrane region" description="Helical" evidence="7">
    <location>
        <begin position="205"/>
        <end position="230"/>
    </location>
</feature>
<dbReference type="GO" id="GO:1900746">
    <property type="term" value="P:regulation of vascular endothelial growth factor signaling pathway"/>
    <property type="evidence" value="ECO:0007669"/>
    <property type="project" value="TreeGrafter"/>
</dbReference>
<sequence>MTLEGGMKCVKFLLFFFNFIFWLCGLALIVVGVLVQVSLHQTVMINDASASGAPIVIIAVGVVIFFISFFGCCGAWKENYCMVTMFSILLSLIILVQIAAAIAGYIYRNKVSDVVQDSLADMITRYSNSSAEFKASVDALQEDLKCCGMNGSSDWRNFRPDGISVPDSCCVNVSANCGIGAMTDSVKVHQEGCRTALEELLKKNILWVIIAALVLAFIEVMGVVFACVLMRGIRSGYEVM</sequence>
<keyword evidence="4 7" id="KW-1133">Transmembrane helix</keyword>
<dbReference type="PRINTS" id="PR00259">
    <property type="entry name" value="TMFOUR"/>
</dbReference>
<accession>A0A3Q2XPV4</accession>
<proteinExistence type="inferred from homology"/>
<feature type="transmembrane region" description="Helical" evidence="7">
    <location>
        <begin position="88"/>
        <end position="107"/>
    </location>
</feature>
<dbReference type="GO" id="GO:0005886">
    <property type="term" value="C:plasma membrane"/>
    <property type="evidence" value="ECO:0007669"/>
    <property type="project" value="TreeGrafter"/>
</dbReference>
<evidence type="ECO:0000256" key="5">
    <source>
        <dbReference type="ARBA" id="ARBA00023136"/>
    </source>
</evidence>
<keyword evidence="9" id="KW-1185">Reference proteome</keyword>
<feature type="disulfide bond" evidence="6">
    <location>
        <begin position="146"/>
        <end position="177"/>
    </location>
</feature>
<dbReference type="Proteomes" id="UP000264820">
    <property type="component" value="Unplaced"/>
</dbReference>
<feature type="transmembrane region" description="Helical" evidence="7">
    <location>
        <begin position="12"/>
        <end position="35"/>
    </location>
</feature>
<reference evidence="8" key="1">
    <citation type="submission" date="2025-08" db="UniProtKB">
        <authorList>
            <consortium name="Ensembl"/>
        </authorList>
    </citation>
    <scope>IDENTIFICATION</scope>
</reference>
<dbReference type="Gene3D" id="1.10.1450.10">
    <property type="entry name" value="Tetraspanin"/>
    <property type="match status" value="1"/>
</dbReference>
<dbReference type="Ensembl" id="ENSHCOT00000003095.1">
    <property type="protein sequence ID" value="ENSHCOP00000006788.1"/>
    <property type="gene ID" value="ENSHCOG00000008632.1"/>
</dbReference>
<comment type="subcellular location">
    <subcellularLocation>
        <location evidence="1 7">Membrane</location>
        <topology evidence="1 7">Multi-pass membrane protein</topology>
    </subcellularLocation>
</comment>
<name>A0A3Q2XPV4_HIPCM</name>
<evidence type="ECO:0000313" key="9">
    <source>
        <dbReference type="Proteomes" id="UP000264820"/>
    </source>
</evidence>
<reference evidence="8" key="2">
    <citation type="submission" date="2025-09" db="UniProtKB">
        <authorList>
            <consortium name="Ensembl"/>
        </authorList>
    </citation>
    <scope>IDENTIFICATION</scope>
</reference>
<dbReference type="GO" id="GO:0035188">
    <property type="term" value="P:hatching"/>
    <property type="evidence" value="ECO:0007669"/>
    <property type="project" value="Ensembl"/>
</dbReference>
<evidence type="ECO:0000256" key="4">
    <source>
        <dbReference type="ARBA" id="ARBA00022989"/>
    </source>
</evidence>
<evidence type="ECO:0000313" key="8">
    <source>
        <dbReference type="Ensembl" id="ENSHCOP00000006788.1"/>
    </source>
</evidence>
<organism evidence="8 9">
    <name type="scientific">Hippocampus comes</name>
    <name type="common">Tiger tail seahorse</name>
    <dbReference type="NCBI Taxonomy" id="109280"/>
    <lineage>
        <taxon>Eukaryota</taxon>
        <taxon>Metazoa</taxon>
        <taxon>Chordata</taxon>
        <taxon>Craniata</taxon>
        <taxon>Vertebrata</taxon>
        <taxon>Euteleostomi</taxon>
        <taxon>Actinopterygii</taxon>
        <taxon>Neopterygii</taxon>
        <taxon>Teleostei</taxon>
        <taxon>Neoteleostei</taxon>
        <taxon>Acanthomorphata</taxon>
        <taxon>Syngnathiaria</taxon>
        <taxon>Syngnathiformes</taxon>
        <taxon>Syngnathoidei</taxon>
        <taxon>Syngnathidae</taxon>
        <taxon>Hippocampus</taxon>
    </lineage>
</organism>
<dbReference type="KEGG" id="hcq:109512968"/>
<dbReference type="InterPro" id="IPR000301">
    <property type="entry name" value="Tetraspanin_animals"/>
</dbReference>
<feature type="transmembrane region" description="Helical" evidence="7">
    <location>
        <begin position="55"/>
        <end position="76"/>
    </location>
</feature>
<evidence type="ECO:0000256" key="3">
    <source>
        <dbReference type="ARBA" id="ARBA00022692"/>
    </source>
</evidence>
<evidence type="ECO:0000256" key="1">
    <source>
        <dbReference type="ARBA" id="ARBA00004141"/>
    </source>
</evidence>
<keyword evidence="3 7" id="KW-0812">Transmembrane</keyword>
<evidence type="ECO:0000256" key="6">
    <source>
        <dbReference type="PIRSR" id="PIRSR002419-1"/>
    </source>
</evidence>
<keyword evidence="5 7" id="KW-0472">Membrane</keyword>
<dbReference type="GeneID" id="109512968"/>
<dbReference type="PANTHER" id="PTHR19282">
    <property type="entry name" value="TETRASPANIN"/>
    <property type="match status" value="1"/>
</dbReference>
<dbReference type="RefSeq" id="XP_019720666.1">
    <property type="nucleotide sequence ID" value="XM_019865107.1"/>
</dbReference>
<dbReference type="PROSITE" id="PS00421">
    <property type="entry name" value="TM4_1"/>
    <property type="match status" value="1"/>
</dbReference>
<protein>
    <recommendedName>
        <fullName evidence="7">Tetraspanin</fullName>
    </recommendedName>
</protein>
<evidence type="ECO:0000256" key="7">
    <source>
        <dbReference type="RuleBase" id="RU361218"/>
    </source>
</evidence>
<dbReference type="GeneTree" id="ENSGT00940000156832"/>